<evidence type="ECO:0000313" key="1">
    <source>
        <dbReference type="EMBL" id="MBB6521914.1"/>
    </source>
</evidence>
<keyword evidence="2" id="KW-1185">Reference proteome</keyword>
<protein>
    <submittedName>
        <fullName evidence="1">Uncharacterized protein</fullName>
    </submittedName>
</protein>
<dbReference type="EMBL" id="JACHHT010000002">
    <property type="protein sequence ID" value="MBB6521914.1"/>
    <property type="molecule type" value="Genomic_DNA"/>
</dbReference>
<reference evidence="1 2" key="1">
    <citation type="submission" date="2020-08" db="EMBL/GenBank/DDBJ databases">
        <title>Genomic Encyclopedia of Type Strains, Phase IV (KMG-IV): sequencing the most valuable type-strain genomes for metagenomic binning, comparative biology and taxonomic classification.</title>
        <authorList>
            <person name="Goeker M."/>
        </authorList>
    </citation>
    <scope>NUCLEOTIDE SEQUENCE [LARGE SCALE GENOMIC DNA]</scope>
    <source>
        <strain evidence="1 2">DSM 22368</strain>
    </source>
</reference>
<proteinExistence type="predicted"/>
<gene>
    <name evidence="1" type="ORF">HNR48_002199</name>
</gene>
<comment type="caution">
    <text evidence="1">The sequence shown here is derived from an EMBL/GenBank/DDBJ whole genome shotgun (WGS) entry which is preliminary data.</text>
</comment>
<evidence type="ECO:0000313" key="2">
    <source>
        <dbReference type="Proteomes" id="UP000528457"/>
    </source>
</evidence>
<dbReference type="Proteomes" id="UP000528457">
    <property type="component" value="Unassembled WGS sequence"/>
</dbReference>
<dbReference type="AlphaFoldDB" id="A0A7X0MXC8"/>
<dbReference type="InParanoid" id="A0A7X0MXC8"/>
<accession>A0A7X0MXC8</accession>
<name>A0A7X0MXC8_9GAMM</name>
<organism evidence="1 2">
    <name type="scientific">Pseudoteredinibacter isoporae</name>
    <dbReference type="NCBI Taxonomy" id="570281"/>
    <lineage>
        <taxon>Bacteria</taxon>
        <taxon>Pseudomonadati</taxon>
        <taxon>Pseudomonadota</taxon>
        <taxon>Gammaproteobacteria</taxon>
        <taxon>Cellvibrionales</taxon>
        <taxon>Cellvibrionaceae</taxon>
        <taxon>Pseudoteredinibacter</taxon>
    </lineage>
</organism>
<dbReference type="RefSeq" id="WP_166847221.1">
    <property type="nucleotide sequence ID" value="NZ_JAAONY010000002.1"/>
</dbReference>
<sequence length="614" mass="69171">MKLSQVLSQVNQVEKSKFINVLDKICSSKVGEDTRLAQDLSRIDGHLRSASGSEINQLFTSCERHFADFLRSELALTGSQISLLVKILSRDGNCVARVSWIEKLYAREYARIDTLSEELKKEIEASEELSDYGRGVRLSIYKDCFDAAYHNDLRLNREAKISDDERSVLNVLAARMGLTADEVFAIEHMVVKIPKVNIDDSLNALRELGVLFVDRRRMEVLVADEVVEILNKIQGVELTDKHVLRVLRSLSDPELSLVVRKHGFKARGTTRQEKIQLISLSGVPIRSVLSKDIFSDDAPLNKRKERLKTLMDGLELDYSRSGTTLNDRIDILIESLKSGFERECNALSASGYKDLLGVLSETEPSMAARLREDFEIEEVEKINPERLKQLSISPLDILFCYSNDEVKRIRDNLNISKRGSARSLILEAFASSNDKLLEHYELLATRDWSGLKERSIDIREPEIGIKFEEATRTMLEHLGLTVDEDLRKKLNTSKDQIDIIVSISDDDIIIGEAKSFKNGEFGKYSSTSRQVKSYVAQCEAAGKRVAQVLIVAPSFSQDFIESAEMDTDINISLLEAGGLKKIVDTYKSKKNPRFSEKLLTKGGLLKSDLIAKTI</sequence>